<keyword evidence="4" id="KW-1185">Reference proteome</keyword>
<dbReference type="EMBL" id="VJMH01002226">
    <property type="protein sequence ID" value="KAF0709637.1"/>
    <property type="molecule type" value="Genomic_DNA"/>
</dbReference>
<evidence type="ECO:0000259" key="1">
    <source>
        <dbReference type="Pfam" id="PF03358"/>
    </source>
</evidence>
<dbReference type="EMBL" id="CAADRA010002228">
    <property type="protein sequence ID" value="VFT82885.1"/>
    <property type="molecule type" value="Genomic_DNA"/>
</dbReference>
<feature type="domain" description="NADPH-dependent FMN reductase-like" evidence="1">
    <location>
        <begin position="5"/>
        <end position="148"/>
    </location>
</feature>
<dbReference type="InterPro" id="IPR029039">
    <property type="entry name" value="Flavoprotein-like_sf"/>
</dbReference>
<gene>
    <name evidence="3" type="primary">Aste57867_5862</name>
    <name evidence="2" type="ORF">As57867_005848</name>
    <name evidence="3" type="ORF">ASTE57867_5862</name>
</gene>
<dbReference type="AlphaFoldDB" id="A0A485KGY3"/>
<dbReference type="SUPFAM" id="SSF52218">
    <property type="entry name" value="Flavoproteins"/>
    <property type="match status" value="1"/>
</dbReference>
<reference evidence="2" key="2">
    <citation type="submission" date="2019-06" db="EMBL/GenBank/DDBJ databases">
        <title>Genomics analysis of Aphanomyces spp. identifies a new class of oomycete effector associated with host adaptation.</title>
        <authorList>
            <person name="Gaulin E."/>
        </authorList>
    </citation>
    <scope>NUCLEOTIDE SEQUENCE</scope>
    <source>
        <strain evidence="2">CBS 578.67</strain>
    </source>
</reference>
<evidence type="ECO:0000313" key="2">
    <source>
        <dbReference type="EMBL" id="KAF0709637.1"/>
    </source>
</evidence>
<reference evidence="3 4" key="1">
    <citation type="submission" date="2019-03" db="EMBL/GenBank/DDBJ databases">
        <authorList>
            <person name="Gaulin E."/>
            <person name="Dumas B."/>
        </authorList>
    </citation>
    <scope>NUCLEOTIDE SEQUENCE [LARGE SCALE GENOMIC DNA]</scope>
    <source>
        <strain evidence="3">CBS 568.67</strain>
    </source>
</reference>
<dbReference type="GO" id="GO:0016491">
    <property type="term" value="F:oxidoreductase activity"/>
    <property type="evidence" value="ECO:0007669"/>
    <property type="project" value="InterPro"/>
</dbReference>
<dbReference type="Gene3D" id="3.40.50.360">
    <property type="match status" value="1"/>
</dbReference>
<dbReference type="InterPro" id="IPR005025">
    <property type="entry name" value="FMN_Rdtase-like_dom"/>
</dbReference>
<dbReference type="PANTHER" id="PTHR30543:SF21">
    <property type="entry name" value="NAD(P)H-DEPENDENT FMN REDUCTASE LOT6"/>
    <property type="match status" value="1"/>
</dbReference>
<accession>A0A485KGY3</accession>
<dbReference type="Pfam" id="PF03358">
    <property type="entry name" value="FMN_red"/>
    <property type="match status" value="1"/>
</dbReference>
<dbReference type="InterPro" id="IPR050712">
    <property type="entry name" value="NAD(P)H-dep_reductase"/>
</dbReference>
<dbReference type="PANTHER" id="PTHR30543">
    <property type="entry name" value="CHROMATE REDUCTASE"/>
    <property type="match status" value="1"/>
</dbReference>
<dbReference type="GO" id="GO:0005829">
    <property type="term" value="C:cytosol"/>
    <property type="evidence" value="ECO:0007669"/>
    <property type="project" value="TreeGrafter"/>
</dbReference>
<proteinExistence type="predicted"/>
<evidence type="ECO:0000313" key="4">
    <source>
        <dbReference type="Proteomes" id="UP000332933"/>
    </source>
</evidence>
<protein>
    <submittedName>
        <fullName evidence="3">Aste57867_5862 protein</fullName>
    </submittedName>
</protein>
<dbReference type="GO" id="GO:0010181">
    <property type="term" value="F:FMN binding"/>
    <property type="evidence" value="ECO:0007669"/>
    <property type="project" value="TreeGrafter"/>
</dbReference>
<dbReference type="Proteomes" id="UP000332933">
    <property type="component" value="Unassembled WGS sequence"/>
</dbReference>
<evidence type="ECO:0000313" key="3">
    <source>
        <dbReference type="EMBL" id="VFT82885.1"/>
    </source>
</evidence>
<dbReference type="OrthoDB" id="68575at2759"/>
<organism evidence="3 4">
    <name type="scientific">Aphanomyces stellatus</name>
    <dbReference type="NCBI Taxonomy" id="120398"/>
    <lineage>
        <taxon>Eukaryota</taxon>
        <taxon>Sar</taxon>
        <taxon>Stramenopiles</taxon>
        <taxon>Oomycota</taxon>
        <taxon>Saprolegniomycetes</taxon>
        <taxon>Saprolegniales</taxon>
        <taxon>Verrucalvaceae</taxon>
        <taxon>Aphanomyces</taxon>
    </lineage>
</organism>
<name>A0A485KGY3_9STRA</name>
<sequence length="203" mass="22207">MSPITVSLIIGSVRPGRFGLRVGRFLQDRFQAQGLNVHLIDPAELKLPLLVNRFSFLPEDQKSDALKSTYAKFVESDAFVVATPEYNHSFSPAISNTLDYFYHSEFYYKTAGIATYSMGGFGGVRAGVALRPFLGELGLVSIPKQLPFPVVQNLLDEEGKILASAGKSGDIVLDNTAKFADELAWYATALKEARASKGVPEKK</sequence>